<evidence type="ECO:0000259" key="2">
    <source>
        <dbReference type="PROSITE" id="PS51462"/>
    </source>
</evidence>
<dbReference type="AlphaFoldDB" id="A0A379C2A7"/>
<dbReference type="CDD" id="cd04693">
    <property type="entry name" value="NUDIX_Hydrolase"/>
    <property type="match status" value="1"/>
</dbReference>
<proteinExistence type="predicted"/>
<gene>
    <name evidence="3" type="primary">idi</name>
    <name evidence="3" type="ORF">NCTC13149_00254</name>
</gene>
<dbReference type="STRING" id="1122949.GCA_000378725_00823"/>
<dbReference type="Pfam" id="PF00293">
    <property type="entry name" value="NUDIX"/>
    <property type="match status" value="1"/>
</dbReference>
<dbReference type="InterPro" id="IPR015797">
    <property type="entry name" value="NUDIX_hydrolase-like_dom_sf"/>
</dbReference>
<protein>
    <submittedName>
        <fullName evidence="3">Isopentenyl-diphosphate Delta-isomerase</fullName>
        <ecNumber evidence="3">5.3.3.2</ecNumber>
    </submittedName>
</protein>
<dbReference type="PANTHER" id="PTHR10885">
    <property type="entry name" value="ISOPENTENYL-DIPHOSPHATE DELTA-ISOMERASE"/>
    <property type="match status" value="1"/>
</dbReference>
<dbReference type="SUPFAM" id="SSF55811">
    <property type="entry name" value="Nudix"/>
    <property type="match status" value="1"/>
</dbReference>
<keyword evidence="3" id="KW-0413">Isomerase</keyword>
<evidence type="ECO:0000313" key="4">
    <source>
        <dbReference type="Proteomes" id="UP000255517"/>
    </source>
</evidence>
<dbReference type="GO" id="GO:0004452">
    <property type="term" value="F:isopentenyl-diphosphate delta-isomerase activity"/>
    <property type="evidence" value="ECO:0007669"/>
    <property type="project" value="UniProtKB-EC"/>
</dbReference>
<dbReference type="InterPro" id="IPR020084">
    <property type="entry name" value="NUDIX_hydrolase_CS"/>
</dbReference>
<dbReference type="GO" id="GO:0016787">
    <property type="term" value="F:hydrolase activity"/>
    <property type="evidence" value="ECO:0007669"/>
    <property type="project" value="UniProtKB-KW"/>
</dbReference>
<dbReference type="OrthoDB" id="9786032at2"/>
<evidence type="ECO:0000256" key="1">
    <source>
        <dbReference type="ARBA" id="ARBA00022801"/>
    </source>
</evidence>
<dbReference type="PROSITE" id="PS51462">
    <property type="entry name" value="NUDIX"/>
    <property type="match status" value="1"/>
</dbReference>
<dbReference type="PANTHER" id="PTHR10885:SF0">
    <property type="entry name" value="ISOPENTENYL-DIPHOSPHATE DELTA-ISOMERASE"/>
    <property type="match status" value="1"/>
</dbReference>
<reference evidence="3 4" key="1">
    <citation type="submission" date="2018-06" db="EMBL/GenBank/DDBJ databases">
        <authorList>
            <consortium name="Pathogen Informatics"/>
            <person name="Doyle S."/>
        </authorList>
    </citation>
    <scope>NUCLEOTIDE SEQUENCE [LARGE SCALE GENOMIC DNA]</scope>
    <source>
        <strain evidence="3 4">NCTC13149</strain>
    </source>
</reference>
<dbReference type="EC" id="5.3.3.2" evidence="3"/>
<keyword evidence="1" id="KW-0378">Hydrolase</keyword>
<accession>A0A379C2A7</accession>
<evidence type="ECO:0000313" key="3">
    <source>
        <dbReference type="EMBL" id="SUB56482.1"/>
    </source>
</evidence>
<sequence length="167" mass="19896">MEYWDLYNKKGKLKHKVIKKGMPMRKGQYHLISEGWIYRSDKKFIIQRRSLEKSSFPGMWYCSAGGSCISGETSKEGMKREFFEELGIDIPIEEIRLKRIVTGKNFIFHIFLVRKDIDLEDLTLQKEEVMDVALATEEEIFQMIDKKIFISLSYYKDFFDKIKNNRL</sequence>
<dbReference type="EMBL" id="UGSZ01000001">
    <property type="protein sequence ID" value="SUB56482.1"/>
    <property type="molecule type" value="Genomic_DNA"/>
</dbReference>
<dbReference type="InterPro" id="IPR000086">
    <property type="entry name" value="NUDIX_hydrolase_dom"/>
</dbReference>
<feature type="domain" description="Nudix hydrolase" evidence="2">
    <location>
        <begin position="28"/>
        <end position="157"/>
    </location>
</feature>
<dbReference type="RefSeq" id="WP_004824430.1">
    <property type="nucleotide sequence ID" value="NZ_CAMUOS010000007.1"/>
</dbReference>
<dbReference type="Gene3D" id="3.90.79.10">
    <property type="entry name" value="Nucleoside Triphosphate Pyrophosphohydrolase"/>
    <property type="match status" value="1"/>
</dbReference>
<dbReference type="Proteomes" id="UP000255517">
    <property type="component" value="Unassembled WGS sequence"/>
</dbReference>
<organism evidence="3 4">
    <name type="scientific">Peptoniphilus lacrimalis</name>
    <dbReference type="NCBI Taxonomy" id="33031"/>
    <lineage>
        <taxon>Bacteria</taxon>
        <taxon>Bacillati</taxon>
        <taxon>Bacillota</taxon>
        <taxon>Tissierellia</taxon>
        <taxon>Tissierellales</taxon>
        <taxon>Peptoniphilaceae</taxon>
        <taxon>Peptoniphilus</taxon>
    </lineage>
</organism>
<dbReference type="PROSITE" id="PS00893">
    <property type="entry name" value="NUDIX_BOX"/>
    <property type="match status" value="1"/>
</dbReference>
<name>A0A379C2A7_9FIRM</name>